<keyword evidence="3" id="KW-1185">Reference proteome</keyword>
<name>A0A3D8PS90_9BACI</name>
<keyword evidence="1" id="KW-1133">Transmembrane helix</keyword>
<organism evidence="2 3">
    <name type="scientific">Oceanobacillus chungangensis</name>
    <dbReference type="NCBI Taxonomy" id="1229152"/>
    <lineage>
        <taxon>Bacteria</taxon>
        <taxon>Bacillati</taxon>
        <taxon>Bacillota</taxon>
        <taxon>Bacilli</taxon>
        <taxon>Bacillales</taxon>
        <taxon>Bacillaceae</taxon>
        <taxon>Oceanobacillus</taxon>
    </lineage>
</organism>
<reference evidence="3" key="1">
    <citation type="submission" date="2017-11" db="EMBL/GenBank/DDBJ databases">
        <authorList>
            <person name="Zhu W."/>
        </authorList>
    </citation>
    <scope>NUCLEOTIDE SEQUENCE [LARGE SCALE GENOMIC DNA]</scope>
    <source>
        <strain evidence="3">CAU 1051</strain>
    </source>
</reference>
<dbReference type="AlphaFoldDB" id="A0A3D8PS90"/>
<feature type="transmembrane region" description="Helical" evidence="1">
    <location>
        <begin position="69"/>
        <end position="88"/>
    </location>
</feature>
<evidence type="ECO:0008006" key="4">
    <source>
        <dbReference type="Google" id="ProtNLM"/>
    </source>
</evidence>
<gene>
    <name evidence="2" type="ORF">CWR45_09220</name>
</gene>
<dbReference type="Proteomes" id="UP000256520">
    <property type="component" value="Unassembled WGS sequence"/>
</dbReference>
<feature type="transmembrane region" description="Helical" evidence="1">
    <location>
        <begin position="36"/>
        <end position="57"/>
    </location>
</feature>
<accession>A0A3D8PS90</accession>
<keyword evidence="1" id="KW-0472">Membrane</keyword>
<proteinExistence type="predicted"/>
<sequence>MRTWRVGSISMGIALLMLGIVLLLSQVFHIEAVTILLTWWPIILIILGGEILLYLFLSKQEKAKVKYDFISIFFVGIIGMVGIGLTILTTTGILDKMNNWANIETITMHLPEYTTAIDEEISRIVVNTGNHAVTFEDSQPDNVDIFGSYRTQILDNEATIKSQDDYLVVKEQGDTLYIDFKEIYSLPKPFNDPVHLSATILIPSDVQLEVTGNYNSINLKPRNISKAWIINQVADVNMLVGQEANVLIEANNVYELNGKDWESRNSKQDDSLHSGTMKIGEGKATLSINDAEAVSVSVPQS</sequence>
<evidence type="ECO:0000313" key="3">
    <source>
        <dbReference type="Proteomes" id="UP000256520"/>
    </source>
</evidence>
<dbReference type="OrthoDB" id="1707123at2"/>
<dbReference type="EMBL" id="PIOD01000008">
    <property type="protein sequence ID" value="RDW18986.1"/>
    <property type="molecule type" value="Genomic_DNA"/>
</dbReference>
<protein>
    <recommendedName>
        <fullName evidence="4">DUF5668 domain-containing protein</fullName>
    </recommendedName>
</protein>
<evidence type="ECO:0000313" key="2">
    <source>
        <dbReference type="EMBL" id="RDW18986.1"/>
    </source>
</evidence>
<dbReference type="RefSeq" id="WP_115749582.1">
    <property type="nucleotide sequence ID" value="NZ_PIOD01000008.1"/>
</dbReference>
<comment type="caution">
    <text evidence="2">The sequence shown here is derived from an EMBL/GenBank/DDBJ whole genome shotgun (WGS) entry which is preliminary data.</text>
</comment>
<feature type="transmembrane region" description="Helical" evidence="1">
    <location>
        <begin position="12"/>
        <end position="30"/>
    </location>
</feature>
<evidence type="ECO:0000256" key="1">
    <source>
        <dbReference type="SAM" id="Phobius"/>
    </source>
</evidence>
<keyword evidence="1" id="KW-0812">Transmembrane</keyword>